<keyword evidence="1" id="KW-1133">Transmembrane helix</keyword>
<name>A0A4Q0VFN4_CLOTA</name>
<gene>
    <name evidence="3" type="ORF">DP130_01160</name>
    <name evidence="2" type="ORF">K234311028_08470</name>
</gene>
<organism evidence="3 4">
    <name type="scientific">Clostridium tetani</name>
    <dbReference type="NCBI Taxonomy" id="1513"/>
    <lineage>
        <taxon>Bacteria</taxon>
        <taxon>Bacillati</taxon>
        <taxon>Bacillota</taxon>
        <taxon>Clostridia</taxon>
        <taxon>Eubacteriales</taxon>
        <taxon>Clostridiaceae</taxon>
        <taxon>Clostridium</taxon>
    </lineage>
</organism>
<evidence type="ECO:0000256" key="1">
    <source>
        <dbReference type="SAM" id="Phobius"/>
    </source>
</evidence>
<dbReference type="AlphaFoldDB" id="A0A4Q0VFN4"/>
<feature type="transmembrane region" description="Helical" evidence="1">
    <location>
        <begin position="6"/>
        <end position="24"/>
    </location>
</feature>
<proteinExistence type="predicted"/>
<dbReference type="Proteomes" id="UP001321763">
    <property type="component" value="Chromosome"/>
</dbReference>
<reference evidence="3 4" key="1">
    <citation type="submission" date="2018-06" db="EMBL/GenBank/DDBJ databases">
        <title>Genome conservation of Clostridium tetani.</title>
        <authorList>
            <person name="Bruggemann H."/>
            <person name="Popoff M.R."/>
        </authorList>
    </citation>
    <scope>NUCLEOTIDE SEQUENCE [LARGE SCALE GENOMIC DNA]</scope>
    <source>
        <strain evidence="3 4">2017.061</strain>
    </source>
</reference>
<evidence type="ECO:0000313" key="2">
    <source>
        <dbReference type="EMBL" id="BDR80601.1"/>
    </source>
</evidence>
<dbReference type="RefSeq" id="WP_129029646.1">
    <property type="nucleotide sequence ID" value="NZ_AP026806.1"/>
</dbReference>
<dbReference type="EMBL" id="QMAP01000001">
    <property type="protein sequence ID" value="RXI50610.1"/>
    <property type="molecule type" value="Genomic_DNA"/>
</dbReference>
<keyword evidence="1" id="KW-0472">Membrane</keyword>
<dbReference type="Pfam" id="PF16224">
    <property type="entry name" value="DUF4883"/>
    <property type="match status" value="1"/>
</dbReference>
<dbReference type="Proteomes" id="UP000290921">
    <property type="component" value="Unassembled WGS sequence"/>
</dbReference>
<dbReference type="InterPro" id="IPR032619">
    <property type="entry name" value="DUF4883"/>
</dbReference>
<sequence length="158" mass="19141">MKRKYIFFILLVSSISFIFINFSIGNFKLPKKNKELNHYTNKLIENINSQPNYQCLIVDTNFYREEHLQKEHLSIVKNFLNNINKNSFILYDEKKVPKDPPYKMFLIFHNEKFVINVYNENYVSIHSWDGYHKMDYINTSSIPYSYNLYNLCNFLIPR</sequence>
<accession>A0A4Q0VFN4</accession>
<evidence type="ECO:0000313" key="5">
    <source>
        <dbReference type="Proteomes" id="UP001321763"/>
    </source>
</evidence>
<reference evidence="2 5" key="2">
    <citation type="submission" date="2022-09" db="EMBL/GenBank/DDBJ databases">
        <title>complete genome sequences of Clostridium tetani str. KHSU-234311-028 isolated from soil.</title>
        <authorList>
            <person name="Sekizuka T."/>
            <person name="Shitada C."/>
            <person name="Takahashi M."/>
            <person name="Kuroda M."/>
        </authorList>
    </citation>
    <scope>NUCLEOTIDE SEQUENCE [LARGE SCALE GENOMIC DNA]</scope>
    <source>
        <strain evidence="2 5">KHSU-234311-028</strain>
    </source>
</reference>
<dbReference type="EMBL" id="AP026818">
    <property type="protein sequence ID" value="BDR80601.1"/>
    <property type="molecule type" value="Genomic_DNA"/>
</dbReference>
<dbReference type="CDD" id="cd15786">
    <property type="entry name" value="CPF_1278_like"/>
    <property type="match status" value="1"/>
</dbReference>
<evidence type="ECO:0000313" key="4">
    <source>
        <dbReference type="Proteomes" id="UP000290921"/>
    </source>
</evidence>
<protein>
    <submittedName>
        <fullName evidence="3">Uncharacterized protein</fullName>
    </submittedName>
</protein>
<evidence type="ECO:0000313" key="3">
    <source>
        <dbReference type="EMBL" id="RXI50610.1"/>
    </source>
</evidence>
<dbReference type="Gene3D" id="3.30.1490.410">
    <property type="entry name" value="Uncharacterised protein PF16224, DUF4883"/>
    <property type="match status" value="1"/>
</dbReference>
<keyword evidence="1" id="KW-0812">Transmembrane</keyword>